<keyword evidence="2" id="KW-1185">Reference proteome</keyword>
<dbReference type="SUPFAM" id="SSF109920">
    <property type="entry name" value="Hypothetical protein At3g22680"/>
    <property type="match status" value="1"/>
</dbReference>
<dbReference type="Pfam" id="PF09187">
    <property type="entry name" value="RdDM_RDM1"/>
    <property type="match status" value="1"/>
</dbReference>
<dbReference type="PANTHER" id="PTHR36366:SF3">
    <property type="entry name" value="PROTEIN RDM1"/>
    <property type="match status" value="1"/>
</dbReference>
<accession>A0AAN9XIZ5</accession>
<organism evidence="1 2">
    <name type="scientific">Psophocarpus tetragonolobus</name>
    <name type="common">Winged bean</name>
    <name type="synonym">Dolichos tetragonolobus</name>
    <dbReference type="NCBI Taxonomy" id="3891"/>
    <lineage>
        <taxon>Eukaryota</taxon>
        <taxon>Viridiplantae</taxon>
        <taxon>Streptophyta</taxon>
        <taxon>Embryophyta</taxon>
        <taxon>Tracheophyta</taxon>
        <taxon>Spermatophyta</taxon>
        <taxon>Magnoliopsida</taxon>
        <taxon>eudicotyledons</taxon>
        <taxon>Gunneridae</taxon>
        <taxon>Pentapetalae</taxon>
        <taxon>rosids</taxon>
        <taxon>fabids</taxon>
        <taxon>Fabales</taxon>
        <taxon>Fabaceae</taxon>
        <taxon>Papilionoideae</taxon>
        <taxon>50 kb inversion clade</taxon>
        <taxon>NPAAA clade</taxon>
        <taxon>indigoferoid/millettioid clade</taxon>
        <taxon>Phaseoleae</taxon>
        <taxon>Psophocarpus</taxon>
    </lineage>
</organism>
<evidence type="ECO:0008006" key="3">
    <source>
        <dbReference type="Google" id="ProtNLM"/>
    </source>
</evidence>
<dbReference type="PANTHER" id="PTHR36366">
    <property type="entry name" value="PROTEIN RDM1"/>
    <property type="match status" value="1"/>
</dbReference>
<gene>
    <name evidence="1" type="ORF">VNO78_14722</name>
</gene>
<evidence type="ECO:0000313" key="2">
    <source>
        <dbReference type="Proteomes" id="UP001386955"/>
    </source>
</evidence>
<protein>
    <recommendedName>
        <fullName evidence="3">Protein RDM1</fullName>
    </recommendedName>
</protein>
<name>A0AAN9XIZ5_PSOTE</name>
<reference evidence="1 2" key="1">
    <citation type="submission" date="2024-01" db="EMBL/GenBank/DDBJ databases">
        <title>The genomes of 5 underutilized Papilionoideae crops provide insights into root nodulation and disease resistanc.</title>
        <authorList>
            <person name="Jiang F."/>
        </authorList>
    </citation>
    <scope>NUCLEOTIDE SEQUENCE [LARGE SCALE GENOMIC DNA]</scope>
    <source>
        <strain evidence="1">DUOXIRENSHENG_FW03</strain>
        <tissue evidence="1">Leaves</tissue>
    </source>
</reference>
<comment type="caution">
    <text evidence="1">The sequence shown here is derived from an EMBL/GenBank/DDBJ whole genome shotgun (WGS) entry which is preliminary data.</text>
</comment>
<dbReference type="GO" id="GO:0000419">
    <property type="term" value="C:RNA polymerase V complex"/>
    <property type="evidence" value="ECO:0007669"/>
    <property type="project" value="TreeGrafter"/>
</dbReference>
<dbReference type="InterPro" id="IPR036319">
    <property type="entry name" value="RDM1_sf"/>
</dbReference>
<dbReference type="Proteomes" id="UP001386955">
    <property type="component" value="Unassembled WGS sequence"/>
</dbReference>
<dbReference type="EMBL" id="JAYMYS010000004">
    <property type="protein sequence ID" value="KAK7394200.1"/>
    <property type="molecule type" value="Genomic_DNA"/>
</dbReference>
<dbReference type="Gene3D" id="1.20.120.690">
    <property type="entry name" value="RDM1 protein domain"/>
    <property type="match status" value="1"/>
</dbReference>
<dbReference type="InterPro" id="IPR015270">
    <property type="entry name" value="RDM1_plant"/>
</dbReference>
<proteinExistence type="predicted"/>
<evidence type="ECO:0000313" key="1">
    <source>
        <dbReference type="EMBL" id="KAK7394200.1"/>
    </source>
</evidence>
<sequence>MLRRNHSATYKHILVSDSDTESDDSLNNVAVATDDQLATTFKSKQTLHPDALVELAKEYQKQMKKKAIPKYRINEVVVVNWKGLAKSMKRLYGQPLHYLTHKLCKEWDKSRFGSKDEEKPLNAIYDNWRDAEDTVWKVEEVHRLCTSPLHLAMLWLHDPEYHIIINEVISPPSSSIK</sequence>
<dbReference type="GO" id="GO:0080188">
    <property type="term" value="P:gene silencing by siRNA-directed DNA methylation"/>
    <property type="evidence" value="ECO:0007669"/>
    <property type="project" value="InterPro"/>
</dbReference>
<dbReference type="AlphaFoldDB" id="A0AAN9XIZ5"/>